<dbReference type="PANTHER" id="PTHR46832:SF1">
    <property type="entry name" value="5'-METHYLTHIOADENOSINE_S-ADENOSYLHOMOCYSTEINE NUCLEOSIDASE"/>
    <property type="match status" value="1"/>
</dbReference>
<dbReference type="AlphaFoldDB" id="A0A0F9H9C5"/>
<reference evidence="7" key="1">
    <citation type="journal article" date="2015" name="Nature">
        <title>Complex archaea that bridge the gap between prokaryotes and eukaryotes.</title>
        <authorList>
            <person name="Spang A."/>
            <person name="Saw J.H."/>
            <person name="Jorgensen S.L."/>
            <person name="Zaremba-Niedzwiedzka K."/>
            <person name="Martijn J."/>
            <person name="Lind A.E."/>
            <person name="van Eijk R."/>
            <person name="Schleper C."/>
            <person name="Guy L."/>
            <person name="Ettema T.J."/>
        </authorList>
    </citation>
    <scope>NUCLEOTIDE SEQUENCE</scope>
</reference>
<comment type="caution">
    <text evidence="7">The sequence shown here is derived from an EMBL/GenBank/DDBJ whole genome shotgun (WGS) entry which is preliminary data.</text>
</comment>
<organism evidence="7">
    <name type="scientific">marine sediment metagenome</name>
    <dbReference type="NCBI Taxonomy" id="412755"/>
    <lineage>
        <taxon>unclassified sequences</taxon>
        <taxon>metagenomes</taxon>
        <taxon>ecological metagenomes</taxon>
    </lineage>
</organism>
<dbReference type="EC" id="3.2.2.9" evidence="2"/>
<dbReference type="GO" id="GO:0009164">
    <property type="term" value="P:nucleoside catabolic process"/>
    <property type="evidence" value="ECO:0007669"/>
    <property type="project" value="InterPro"/>
</dbReference>
<evidence type="ECO:0000256" key="4">
    <source>
        <dbReference type="ARBA" id="ARBA00022801"/>
    </source>
</evidence>
<gene>
    <name evidence="7" type="ORF">LCGC14_1812640</name>
</gene>
<name>A0A0F9H9C5_9ZZZZ</name>
<dbReference type="UniPathway" id="UPA00904">
    <property type="reaction ID" value="UER00871"/>
</dbReference>
<comment type="pathway">
    <text evidence="1">Amino-acid biosynthesis; L-methionine biosynthesis via salvage pathway; S-methyl-5-thio-alpha-D-ribose 1-phosphate from S-methyl-5'-thioadenosine (hydrolase route): step 1/2.</text>
</comment>
<protein>
    <recommendedName>
        <fullName evidence="2">adenosylhomocysteine nucleosidase</fullName>
        <ecNumber evidence="2">3.2.2.9</ecNumber>
    </recommendedName>
</protein>
<dbReference type="InterPro" id="IPR000845">
    <property type="entry name" value="Nucleoside_phosphorylase_d"/>
</dbReference>
<dbReference type="InterPro" id="IPR010049">
    <property type="entry name" value="MTA_SAH_Nsdase"/>
</dbReference>
<evidence type="ECO:0000256" key="2">
    <source>
        <dbReference type="ARBA" id="ARBA00011974"/>
    </source>
</evidence>
<dbReference type="GO" id="GO:0008782">
    <property type="term" value="F:adenosylhomocysteine nucleosidase activity"/>
    <property type="evidence" value="ECO:0007669"/>
    <property type="project" value="UniProtKB-EC"/>
</dbReference>
<dbReference type="Pfam" id="PF01048">
    <property type="entry name" value="PNP_UDP_1"/>
    <property type="match status" value="1"/>
</dbReference>
<evidence type="ECO:0000256" key="1">
    <source>
        <dbReference type="ARBA" id="ARBA00004945"/>
    </source>
</evidence>
<dbReference type="CDD" id="cd17877">
    <property type="entry name" value="NP_MTAN-like"/>
    <property type="match status" value="1"/>
</dbReference>
<feature type="domain" description="Nucleoside phosphorylase" evidence="6">
    <location>
        <begin position="27"/>
        <end position="229"/>
    </location>
</feature>
<dbReference type="GO" id="GO:0019284">
    <property type="term" value="P:L-methionine salvage from S-adenosylmethionine"/>
    <property type="evidence" value="ECO:0007669"/>
    <property type="project" value="TreeGrafter"/>
</dbReference>
<evidence type="ECO:0000256" key="3">
    <source>
        <dbReference type="ARBA" id="ARBA00022605"/>
    </source>
</evidence>
<evidence type="ECO:0000313" key="7">
    <source>
        <dbReference type="EMBL" id="KKL99616.1"/>
    </source>
</evidence>
<dbReference type="SUPFAM" id="SSF53167">
    <property type="entry name" value="Purine and uridine phosphorylases"/>
    <property type="match status" value="1"/>
</dbReference>
<dbReference type="EMBL" id="LAZR01017633">
    <property type="protein sequence ID" value="KKL99616.1"/>
    <property type="molecule type" value="Genomic_DNA"/>
</dbReference>
<dbReference type="PANTHER" id="PTHR46832">
    <property type="entry name" value="5'-METHYLTHIOADENOSINE/S-ADENOSYLHOMOCYSTEINE NUCLEOSIDASE"/>
    <property type="match status" value="1"/>
</dbReference>
<dbReference type="NCBIfam" id="TIGR01704">
    <property type="entry name" value="MTA_SAH-Nsdase"/>
    <property type="match status" value="1"/>
</dbReference>
<dbReference type="InterPro" id="IPR035994">
    <property type="entry name" value="Nucleoside_phosphorylase_sf"/>
</dbReference>
<dbReference type="GO" id="GO:0008930">
    <property type="term" value="F:methylthioadenosine nucleosidase activity"/>
    <property type="evidence" value="ECO:0007669"/>
    <property type="project" value="InterPro"/>
</dbReference>
<accession>A0A0F9H9C5</accession>
<proteinExistence type="predicted"/>
<keyword evidence="4" id="KW-0378">Hydrolase</keyword>
<evidence type="ECO:0000259" key="6">
    <source>
        <dbReference type="Pfam" id="PF01048"/>
    </source>
</evidence>
<dbReference type="GO" id="GO:0005829">
    <property type="term" value="C:cytosol"/>
    <property type="evidence" value="ECO:0007669"/>
    <property type="project" value="TreeGrafter"/>
</dbReference>
<keyword evidence="3" id="KW-0028">Amino-acid biosynthesis</keyword>
<sequence length="285" mass="31638">MIDSQIGIYDFFQYYIFVILLSRGKMIAFMCALQQEIRPIMAHLHVSKKFNMEEVLFYQADLNGLPVTLVQAGIGRNNAIKATNYLLRSLKIKLLISSGIAGGIRQGISVGDLVIAENVSYSKQSDFKSGELQLESNFPCKKEIVQLAKQLSSDLELKPHCGNILTVDKVIGQAGIKKKIGEQNSFLAVDMESAAVAEVACERGIGFAAIRSISDDIEDDLEIDYGSLISDEGKVRVSNLALKVLKDPRQLTILRRLNRQTKIAVKKLSSFMLQLIPPLYDKILT</sequence>
<dbReference type="GO" id="GO:0019509">
    <property type="term" value="P:L-methionine salvage from methylthioadenosine"/>
    <property type="evidence" value="ECO:0007669"/>
    <property type="project" value="UniProtKB-UniPathway"/>
</dbReference>
<evidence type="ECO:0000256" key="5">
    <source>
        <dbReference type="ARBA" id="ARBA00023167"/>
    </source>
</evidence>
<dbReference type="Gene3D" id="3.40.50.1580">
    <property type="entry name" value="Nucleoside phosphorylase domain"/>
    <property type="match status" value="1"/>
</dbReference>
<keyword evidence="5" id="KW-0486">Methionine biosynthesis</keyword>